<reference evidence="2" key="1">
    <citation type="journal article" date="2019" name="bioRxiv">
        <title>The Genome of the Zebra Mussel, Dreissena polymorpha: A Resource for Invasive Species Research.</title>
        <authorList>
            <person name="McCartney M.A."/>
            <person name="Auch B."/>
            <person name="Kono T."/>
            <person name="Mallez S."/>
            <person name="Zhang Y."/>
            <person name="Obille A."/>
            <person name="Becker A."/>
            <person name="Abrahante J.E."/>
            <person name="Garbe J."/>
            <person name="Badalamenti J.P."/>
            <person name="Herman A."/>
            <person name="Mangelson H."/>
            <person name="Liachko I."/>
            <person name="Sullivan S."/>
            <person name="Sone E.D."/>
            <person name="Koren S."/>
            <person name="Silverstein K.A.T."/>
            <person name="Beckman K.B."/>
            <person name="Gohl D.M."/>
        </authorList>
    </citation>
    <scope>NUCLEOTIDE SEQUENCE</scope>
    <source>
        <strain evidence="2">Duluth1</strain>
        <tissue evidence="2">Whole animal</tissue>
    </source>
</reference>
<feature type="region of interest" description="Disordered" evidence="1">
    <location>
        <begin position="53"/>
        <end position="115"/>
    </location>
</feature>
<keyword evidence="3" id="KW-1185">Reference proteome</keyword>
<comment type="caution">
    <text evidence="2">The sequence shown here is derived from an EMBL/GenBank/DDBJ whole genome shotgun (WGS) entry which is preliminary data.</text>
</comment>
<evidence type="ECO:0000313" key="2">
    <source>
        <dbReference type="EMBL" id="KAH3856585.1"/>
    </source>
</evidence>
<accession>A0A9D4LEE3</accession>
<feature type="compositionally biased region" description="Polar residues" evidence="1">
    <location>
        <begin position="63"/>
        <end position="80"/>
    </location>
</feature>
<dbReference type="EMBL" id="JAIWYP010000003">
    <property type="protein sequence ID" value="KAH3856585.1"/>
    <property type="molecule type" value="Genomic_DNA"/>
</dbReference>
<organism evidence="2 3">
    <name type="scientific">Dreissena polymorpha</name>
    <name type="common">Zebra mussel</name>
    <name type="synonym">Mytilus polymorpha</name>
    <dbReference type="NCBI Taxonomy" id="45954"/>
    <lineage>
        <taxon>Eukaryota</taxon>
        <taxon>Metazoa</taxon>
        <taxon>Spiralia</taxon>
        <taxon>Lophotrochozoa</taxon>
        <taxon>Mollusca</taxon>
        <taxon>Bivalvia</taxon>
        <taxon>Autobranchia</taxon>
        <taxon>Heteroconchia</taxon>
        <taxon>Euheterodonta</taxon>
        <taxon>Imparidentia</taxon>
        <taxon>Neoheterodontei</taxon>
        <taxon>Myida</taxon>
        <taxon>Dreissenoidea</taxon>
        <taxon>Dreissenidae</taxon>
        <taxon>Dreissena</taxon>
    </lineage>
</organism>
<sequence length="128" mass="14391">MAESNVEPTILDLMKQIKNVSDRLESVEKKIDGRDSIEKKFHLRRLEDTVDGADIHAAPMSELSDTLSEDNATGSESPETTECRLRQHLHDAFTTQRDVKDSIRSKRVDRSPGSPISSKVLNIVVTFK</sequence>
<evidence type="ECO:0000313" key="3">
    <source>
        <dbReference type="Proteomes" id="UP000828390"/>
    </source>
</evidence>
<reference evidence="2" key="2">
    <citation type="submission" date="2020-11" db="EMBL/GenBank/DDBJ databases">
        <authorList>
            <person name="McCartney M.A."/>
            <person name="Auch B."/>
            <person name="Kono T."/>
            <person name="Mallez S."/>
            <person name="Becker A."/>
            <person name="Gohl D.M."/>
            <person name="Silverstein K.A.T."/>
            <person name="Koren S."/>
            <person name="Bechman K.B."/>
            <person name="Herman A."/>
            <person name="Abrahante J.E."/>
            <person name="Garbe J."/>
        </authorList>
    </citation>
    <scope>NUCLEOTIDE SEQUENCE</scope>
    <source>
        <strain evidence="2">Duluth1</strain>
        <tissue evidence="2">Whole animal</tissue>
    </source>
</reference>
<proteinExistence type="predicted"/>
<dbReference type="Proteomes" id="UP000828390">
    <property type="component" value="Unassembled WGS sequence"/>
</dbReference>
<gene>
    <name evidence="2" type="ORF">DPMN_099177</name>
</gene>
<evidence type="ECO:0000256" key="1">
    <source>
        <dbReference type="SAM" id="MobiDB-lite"/>
    </source>
</evidence>
<name>A0A9D4LEE3_DREPO</name>
<dbReference type="AlphaFoldDB" id="A0A9D4LEE3"/>
<feature type="compositionally biased region" description="Basic and acidic residues" evidence="1">
    <location>
        <begin position="81"/>
        <end position="110"/>
    </location>
</feature>
<protein>
    <submittedName>
        <fullName evidence="2">Uncharacterized protein</fullName>
    </submittedName>
</protein>